<dbReference type="InterPro" id="IPR053146">
    <property type="entry name" value="QDO-like"/>
</dbReference>
<accession>A0ABW8AJL5</accession>
<dbReference type="InterPro" id="IPR014710">
    <property type="entry name" value="RmlC-like_jellyroll"/>
</dbReference>
<protein>
    <submittedName>
        <fullName evidence="2">Cupin domain-containing protein</fullName>
    </submittedName>
</protein>
<dbReference type="RefSeq" id="WP_398276408.1">
    <property type="nucleotide sequence ID" value="NZ_JBITLV010000001.1"/>
</dbReference>
<dbReference type="EMBL" id="JBITLV010000001">
    <property type="protein sequence ID" value="MFI7586558.1"/>
    <property type="molecule type" value="Genomic_DNA"/>
</dbReference>
<sequence length="183" mass="20222">MGDYESTTEPTYTTPDGTSWTVTRRATDLANESFEIEMHVPPHAVSTPPHVHPRQTDEFNVVSGRVEVLLDGAWRVLGPGDELVVPPNHVHTYRNEFDEPAVLRNVHNPTDSFQEYLDRLGLLVSSGRITSMTGLKAKVYMSVLFRQHQDSMVLASPVLRVLSVVLALGARLSGVKVPRPPSG</sequence>
<dbReference type="Gene3D" id="2.60.120.10">
    <property type="entry name" value="Jelly Rolls"/>
    <property type="match status" value="1"/>
</dbReference>
<keyword evidence="3" id="KW-1185">Reference proteome</keyword>
<dbReference type="SUPFAM" id="SSF51182">
    <property type="entry name" value="RmlC-like cupins"/>
    <property type="match status" value="1"/>
</dbReference>
<gene>
    <name evidence="2" type="ORF">ACIB24_05730</name>
</gene>
<feature type="domain" description="Cupin type-2" evidence="1">
    <location>
        <begin position="37"/>
        <end position="103"/>
    </location>
</feature>
<evidence type="ECO:0000313" key="2">
    <source>
        <dbReference type="EMBL" id="MFI7586558.1"/>
    </source>
</evidence>
<reference evidence="2 3" key="1">
    <citation type="submission" date="2024-10" db="EMBL/GenBank/DDBJ databases">
        <title>The Natural Products Discovery Center: Release of the First 8490 Sequenced Strains for Exploring Actinobacteria Biosynthetic Diversity.</title>
        <authorList>
            <person name="Kalkreuter E."/>
            <person name="Kautsar S.A."/>
            <person name="Yang D."/>
            <person name="Bader C.D."/>
            <person name="Teijaro C.N."/>
            <person name="Fluegel L."/>
            <person name="Davis C.M."/>
            <person name="Simpson J.R."/>
            <person name="Lauterbach L."/>
            <person name="Steele A.D."/>
            <person name="Gui C."/>
            <person name="Meng S."/>
            <person name="Li G."/>
            <person name="Viehrig K."/>
            <person name="Ye F."/>
            <person name="Su P."/>
            <person name="Kiefer A.F."/>
            <person name="Nichols A."/>
            <person name="Cepeda A.J."/>
            <person name="Yan W."/>
            <person name="Fan B."/>
            <person name="Jiang Y."/>
            <person name="Adhikari A."/>
            <person name="Zheng C.-J."/>
            <person name="Schuster L."/>
            <person name="Cowan T.M."/>
            <person name="Smanski M.J."/>
            <person name="Chevrette M.G."/>
            <person name="De Carvalho L.P.S."/>
            <person name="Shen B."/>
        </authorList>
    </citation>
    <scope>NUCLEOTIDE SEQUENCE [LARGE SCALE GENOMIC DNA]</scope>
    <source>
        <strain evidence="2 3">NPDC049639</strain>
    </source>
</reference>
<dbReference type="PANTHER" id="PTHR36440">
    <property type="entry name" value="PUTATIVE (AFU_ORTHOLOGUE AFUA_8G07350)-RELATED"/>
    <property type="match status" value="1"/>
</dbReference>
<organism evidence="2 3">
    <name type="scientific">Spongisporangium articulatum</name>
    <dbReference type="NCBI Taxonomy" id="3362603"/>
    <lineage>
        <taxon>Bacteria</taxon>
        <taxon>Bacillati</taxon>
        <taxon>Actinomycetota</taxon>
        <taxon>Actinomycetes</taxon>
        <taxon>Kineosporiales</taxon>
        <taxon>Kineosporiaceae</taxon>
        <taxon>Spongisporangium</taxon>
    </lineage>
</organism>
<evidence type="ECO:0000313" key="3">
    <source>
        <dbReference type="Proteomes" id="UP001612915"/>
    </source>
</evidence>
<dbReference type="InterPro" id="IPR013096">
    <property type="entry name" value="Cupin_2"/>
</dbReference>
<proteinExistence type="predicted"/>
<dbReference type="InterPro" id="IPR011051">
    <property type="entry name" value="RmlC_Cupin_sf"/>
</dbReference>
<dbReference type="Proteomes" id="UP001612915">
    <property type="component" value="Unassembled WGS sequence"/>
</dbReference>
<name>A0ABW8AJL5_9ACTN</name>
<evidence type="ECO:0000259" key="1">
    <source>
        <dbReference type="Pfam" id="PF07883"/>
    </source>
</evidence>
<dbReference type="Pfam" id="PF07883">
    <property type="entry name" value="Cupin_2"/>
    <property type="match status" value="1"/>
</dbReference>
<dbReference type="PANTHER" id="PTHR36440:SF1">
    <property type="entry name" value="PUTATIVE (AFU_ORTHOLOGUE AFUA_8G07350)-RELATED"/>
    <property type="match status" value="1"/>
</dbReference>
<comment type="caution">
    <text evidence="2">The sequence shown here is derived from an EMBL/GenBank/DDBJ whole genome shotgun (WGS) entry which is preliminary data.</text>
</comment>